<organism evidence="1">
    <name type="scientific">uncultured Gemmatimonadota bacterium</name>
    <dbReference type="NCBI Taxonomy" id="203437"/>
    <lineage>
        <taxon>Bacteria</taxon>
        <taxon>Pseudomonadati</taxon>
        <taxon>Gemmatimonadota</taxon>
        <taxon>environmental samples</taxon>
    </lineage>
</organism>
<reference evidence="1" key="1">
    <citation type="submission" date="2020-02" db="EMBL/GenBank/DDBJ databases">
        <authorList>
            <person name="Meier V. D."/>
        </authorList>
    </citation>
    <scope>NUCLEOTIDE SEQUENCE</scope>
    <source>
        <strain evidence="1">AVDCRST_MAG68</strain>
    </source>
</reference>
<dbReference type="EMBL" id="CADCTW010000001">
    <property type="protein sequence ID" value="CAA9294114.1"/>
    <property type="molecule type" value="Genomic_DNA"/>
</dbReference>
<sequence>MSNHIHRCGAPMTRSRMPLVLRSLRIIFPRLAYWRCSRCGGRSLARR</sequence>
<dbReference type="AlphaFoldDB" id="A0A6J4K2N5"/>
<name>A0A6J4K2N5_9BACT</name>
<gene>
    <name evidence="1" type="ORF">AVDCRST_MAG68-1688</name>
</gene>
<protein>
    <submittedName>
        <fullName evidence="1">Uncharacterized protein</fullName>
    </submittedName>
</protein>
<proteinExistence type="predicted"/>
<accession>A0A6J4K2N5</accession>
<evidence type="ECO:0000313" key="1">
    <source>
        <dbReference type="EMBL" id="CAA9294114.1"/>
    </source>
</evidence>